<sequence length="117" mass="12682">MASNQVAGSALTAVIRRRRRGQGKRLVTIAVIPTALLHRRSRLLLSLSRPALPERPGELCADGIDDESQPVELPEQIGAPMNEELAQAAVVELAVQPRPEVPVGLDARRDRKDPGQP</sequence>
<dbReference type="GeneID" id="92037862"/>
<keyword evidence="2" id="KW-1185">Reference proteome</keyword>
<dbReference type="Proteomes" id="UP001433268">
    <property type="component" value="Unassembled WGS sequence"/>
</dbReference>
<evidence type="ECO:0000313" key="2">
    <source>
        <dbReference type="Proteomes" id="UP001433268"/>
    </source>
</evidence>
<dbReference type="RefSeq" id="XP_066674575.1">
    <property type="nucleotide sequence ID" value="XM_066804802.1"/>
</dbReference>
<protein>
    <submittedName>
        <fullName evidence="1">Uncharacterized protein</fullName>
    </submittedName>
</protein>
<gene>
    <name evidence="1" type="ORF">PG997_000487</name>
</gene>
<name>A0ABR1XB15_9PEZI</name>
<accession>A0ABR1XB15</accession>
<organism evidence="1 2">
    <name type="scientific">Apiospora hydei</name>
    <dbReference type="NCBI Taxonomy" id="1337664"/>
    <lineage>
        <taxon>Eukaryota</taxon>
        <taxon>Fungi</taxon>
        <taxon>Dikarya</taxon>
        <taxon>Ascomycota</taxon>
        <taxon>Pezizomycotina</taxon>
        <taxon>Sordariomycetes</taxon>
        <taxon>Xylariomycetidae</taxon>
        <taxon>Amphisphaeriales</taxon>
        <taxon>Apiosporaceae</taxon>
        <taxon>Apiospora</taxon>
    </lineage>
</organism>
<proteinExistence type="predicted"/>
<dbReference type="EMBL" id="JAQQWN010000002">
    <property type="protein sequence ID" value="KAK8093802.1"/>
    <property type="molecule type" value="Genomic_DNA"/>
</dbReference>
<evidence type="ECO:0000313" key="1">
    <source>
        <dbReference type="EMBL" id="KAK8093802.1"/>
    </source>
</evidence>
<comment type="caution">
    <text evidence="1">The sequence shown here is derived from an EMBL/GenBank/DDBJ whole genome shotgun (WGS) entry which is preliminary data.</text>
</comment>
<reference evidence="1 2" key="1">
    <citation type="submission" date="2023-01" db="EMBL/GenBank/DDBJ databases">
        <title>Analysis of 21 Apiospora genomes using comparative genomics revels a genus with tremendous synthesis potential of carbohydrate active enzymes and secondary metabolites.</title>
        <authorList>
            <person name="Sorensen T."/>
        </authorList>
    </citation>
    <scope>NUCLEOTIDE SEQUENCE [LARGE SCALE GENOMIC DNA]</scope>
    <source>
        <strain evidence="1 2">CBS 114990</strain>
    </source>
</reference>